<keyword evidence="1" id="KW-0472">Membrane</keyword>
<dbReference type="RefSeq" id="WP_340520002.1">
    <property type="nucleotide sequence ID" value="NZ_JBBLXS010000039.1"/>
</dbReference>
<accession>A0ABU8YIM3</accession>
<evidence type="ECO:0000313" key="3">
    <source>
        <dbReference type="Proteomes" id="UP001384579"/>
    </source>
</evidence>
<comment type="caution">
    <text evidence="2">The sequence shown here is derived from an EMBL/GenBank/DDBJ whole genome shotgun (WGS) entry which is preliminary data.</text>
</comment>
<organism evidence="2 3">
    <name type="scientific">Microcoleus anatoxicus PTRS2</name>
    <dbReference type="NCBI Taxonomy" id="2705321"/>
    <lineage>
        <taxon>Bacteria</taxon>
        <taxon>Bacillati</taxon>
        <taxon>Cyanobacteriota</taxon>
        <taxon>Cyanophyceae</taxon>
        <taxon>Oscillatoriophycideae</taxon>
        <taxon>Oscillatoriales</taxon>
        <taxon>Microcoleaceae</taxon>
        <taxon>Microcoleus</taxon>
        <taxon>Microcoleus anatoxicus</taxon>
    </lineage>
</organism>
<evidence type="ECO:0000313" key="2">
    <source>
        <dbReference type="EMBL" id="MEK0184222.1"/>
    </source>
</evidence>
<dbReference type="Proteomes" id="UP001384579">
    <property type="component" value="Unassembled WGS sequence"/>
</dbReference>
<keyword evidence="1" id="KW-1133">Transmembrane helix</keyword>
<reference evidence="2 3" key="1">
    <citation type="journal article" date="2020" name="Harmful Algae">
        <title>Molecular and morphological characterization of a novel dihydroanatoxin-a producing Microcoleus species (cyanobacteria) from the Russian River, California, USA.</title>
        <authorList>
            <person name="Conklin K.Y."/>
            <person name="Stancheva R."/>
            <person name="Otten T.G."/>
            <person name="Fadness R."/>
            <person name="Boyer G.L."/>
            <person name="Read B."/>
            <person name="Zhang X."/>
            <person name="Sheath R.G."/>
        </authorList>
    </citation>
    <scope>NUCLEOTIDE SEQUENCE [LARGE SCALE GENOMIC DNA]</scope>
    <source>
        <strain evidence="2 3">PTRS2</strain>
    </source>
</reference>
<name>A0ABU8YIM3_9CYAN</name>
<keyword evidence="1" id="KW-0812">Transmembrane</keyword>
<protein>
    <recommendedName>
        <fullName evidence="4">ABC transporter permease</fullName>
    </recommendedName>
</protein>
<evidence type="ECO:0000256" key="1">
    <source>
        <dbReference type="SAM" id="Phobius"/>
    </source>
</evidence>
<proteinExistence type="predicted"/>
<sequence length="52" mass="5963">MIYRDIPLIIPILATGYVMTIYLLLMLAERSAKITRLGGWRLPEAESRSTVR</sequence>
<evidence type="ECO:0008006" key="4">
    <source>
        <dbReference type="Google" id="ProtNLM"/>
    </source>
</evidence>
<feature type="transmembrane region" description="Helical" evidence="1">
    <location>
        <begin position="6"/>
        <end position="27"/>
    </location>
</feature>
<keyword evidence="3" id="KW-1185">Reference proteome</keyword>
<dbReference type="EMBL" id="JBBLXS010000039">
    <property type="protein sequence ID" value="MEK0184222.1"/>
    <property type="molecule type" value="Genomic_DNA"/>
</dbReference>
<gene>
    <name evidence="2" type="ORF">WMG39_05080</name>
</gene>